<evidence type="ECO:0000256" key="3">
    <source>
        <dbReference type="ARBA" id="ARBA00022670"/>
    </source>
</evidence>
<dbReference type="AlphaFoldDB" id="A0A0M5J9U2"/>
<organism evidence="8 9">
    <name type="scientific">Drosophila busckii</name>
    <name type="common">Fruit fly</name>
    <dbReference type="NCBI Taxonomy" id="30019"/>
    <lineage>
        <taxon>Eukaryota</taxon>
        <taxon>Metazoa</taxon>
        <taxon>Ecdysozoa</taxon>
        <taxon>Arthropoda</taxon>
        <taxon>Hexapoda</taxon>
        <taxon>Insecta</taxon>
        <taxon>Pterygota</taxon>
        <taxon>Neoptera</taxon>
        <taxon>Endopterygota</taxon>
        <taxon>Diptera</taxon>
        <taxon>Brachycera</taxon>
        <taxon>Muscomorpha</taxon>
        <taxon>Ephydroidea</taxon>
        <taxon>Drosophilidae</taxon>
        <taxon>Drosophila</taxon>
    </lineage>
</organism>
<dbReference type="PANTHER" id="PTHR11802:SF472">
    <property type="entry name" value="SERINE CARBOXYPEPTIDASE CPVL-RELATED"/>
    <property type="match status" value="1"/>
</dbReference>
<feature type="chain" id="PRO_5005732210" description="Carboxypeptidase" evidence="7">
    <location>
        <begin position="21"/>
        <end position="477"/>
    </location>
</feature>
<keyword evidence="5 7" id="KW-0378">Hydrolase</keyword>
<dbReference type="PROSITE" id="PS00560">
    <property type="entry name" value="CARBOXYPEPT_SER_HIS"/>
    <property type="match status" value="1"/>
</dbReference>
<dbReference type="Proteomes" id="UP000494163">
    <property type="component" value="Chromosome 2R"/>
</dbReference>
<keyword evidence="9" id="KW-1185">Reference proteome</keyword>
<dbReference type="PRINTS" id="PR00724">
    <property type="entry name" value="CRBOXYPTASEC"/>
</dbReference>
<dbReference type="Pfam" id="PF00450">
    <property type="entry name" value="Peptidase_S10"/>
    <property type="match status" value="1"/>
</dbReference>
<dbReference type="EMBL" id="CP012524">
    <property type="protein sequence ID" value="ALC40556.1"/>
    <property type="molecule type" value="Genomic_DNA"/>
</dbReference>
<dbReference type="OMA" id="EMADQFV"/>
<dbReference type="STRING" id="30019.A0A0M5J9U2"/>
<dbReference type="SMR" id="A0A0M5J9U2"/>
<evidence type="ECO:0000256" key="7">
    <source>
        <dbReference type="RuleBase" id="RU361156"/>
    </source>
</evidence>
<evidence type="ECO:0000256" key="2">
    <source>
        <dbReference type="ARBA" id="ARBA00022645"/>
    </source>
</evidence>
<dbReference type="OrthoDB" id="443318at2759"/>
<feature type="signal peptide" evidence="7">
    <location>
        <begin position="1"/>
        <end position="20"/>
    </location>
</feature>
<keyword evidence="2 7" id="KW-0121">Carboxypeptidase</keyword>
<dbReference type="GO" id="GO:0006508">
    <property type="term" value="P:proteolysis"/>
    <property type="evidence" value="ECO:0007669"/>
    <property type="project" value="UniProtKB-KW"/>
</dbReference>
<gene>
    <name evidence="8" type="ORF">Dbus_chr2Rg135</name>
</gene>
<comment type="similarity">
    <text evidence="1 7">Belongs to the peptidase S10 family.</text>
</comment>
<evidence type="ECO:0000256" key="1">
    <source>
        <dbReference type="ARBA" id="ARBA00009431"/>
    </source>
</evidence>
<proteinExistence type="inferred from homology"/>
<evidence type="ECO:0000256" key="5">
    <source>
        <dbReference type="ARBA" id="ARBA00022801"/>
    </source>
</evidence>
<dbReference type="GO" id="GO:0004185">
    <property type="term" value="F:serine-type carboxypeptidase activity"/>
    <property type="evidence" value="ECO:0007669"/>
    <property type="project" value="UniProtKB-UniRule"/>
</dbReference>
<evidence type="ECO:0000313" key="9">
    <source>
        <dbReference type="Proteomes" id="UP000494163"/>
    </source>
</evidence>
<accession>A0A0M5J9U2</accession>
<dbReference type="PROSITE" id="PS00131">
    <property type="entry name" value="CARBOXYPEPT_SER_SER"/>
    <property type="match status" value="1"/>
</dbReference>
<evidence type="ECO:0000256" key="4">
    <source>
        <dbReference type="ARBA" id="ARBA00022729"/>
    </source>
</evidence>
<name>A0A0M5J9U2_DROBS</name>
<dbReference type="InterPro" id="IPR033124">
    <property type="entry name" value="Ser_caboxypep_his_AS"/>
</dbReference>
<evidence type="ECO:0000313" key="8">
    <source>
        <dbReference type="EMBL" id="ALC40556.1"/>
    </source>
</evidence>
<dbReference type="InterPro" id="IPR018202">
    <property type="entry name" value="Ser_caboxypep_ser_AS"/>
</dbReference>
<dbReference type="Gene3D" id="3.40.50.1820">
    <property type="entry name" value="alpha/beta hydrolase"/>
    <property type="match status" value="1"/>
</dbReference>
<protein>
    <recommendedName>
        <fullName evidence="7">Carboxypeptidase</fullName>
        <ecNumber evidence="7">3.4.16.-</ecNumber>
    </recommendedName>
</protein>
<dbReference type="SUPFAM" id="SSF53474">
    <property type="entry name" value="alpha/beta-Hydrolases"/>
    <property type="match status" value="1"/>
</dbReference>
<dbReference type="InterPro" id="IPR029058">
    <property type="entry name" value="AB_hydrolase_fold"/>
</dbReference>
<dbReference type="EC" id="3.4.16.-" evidence="7"/>
<keyword evidence="6" id="KW-0325">Glycoprotein</keyword>
<dbReference type="InterPro" id="IPR001563">
    <property type="entry name" value="Peptidase_S10"/>
</dbReference>
<reference evidence="8 9" key="1">
    <citation type="submission" date="2015-08" db="EMBL/GenBank/DDBJ databases">
        <title>Ancestral chromatin configuration constrains chromatin evolution on differentiating sex chromosomes in Drosophila.</title>
        <authorList>
            <person name="Zhou Q."/>
            <person name="Bachtrog D."/>
        </authorList>
    </citation>
    <scope>NUCLEOTIDE SEQUENCE [LARGE SCALE GENOMIC DNA]</scope>
    <source>
        <tissue evidence="8">Whole larvae</tissue>
    </source>
</reference>
<evidence type="ECO:0000256" key="6">
    <source>
        <dbReference type="ARBA" id="ARBA00023180"/>
    </source>
</evidence>
<sequence>MKSAINLIIIAAVCCAAAAAEQRPYRKSFVNPYPRFKLHNDGVDPGEPLFLTPLIHNESIPREQVQKMARVVGSQFHGVESYAGYLTVDRAYNSNMFFWYFPSETDPNYAPVVLWLQGGPGASSLFGLFTENGPLELDGQGKLQKRNYTWTKTHNVIYIDNPVGTGFSFTDNDKGYARNELDVGRNLHEAMMQLYELFEWGNTTGFWVTGESYAGKYVPALAHHIHKVQNAIETRVYIPLKGVAIGNGLSDPVHQMKYGDYLYQLGLIDDHGLDQFHAAEKQGIDCINKHDMECAFNVFDSLINGDMTNGSIFSNLTGYNWYYNYLNTHADDSASMGKFLQSGATRRAIHVGNMPFHDLDTENKVEEHLKLDVMDSVAPWIAELLNFYTVCIYSGQLDIIVAYPTTRNYLKQLKFPGADKYKVAKREIWRIDGEIAGYVKHAGHLVEIMIRNAGHMAPHDQPKWLYEMINHLTHYKH</sequence>
<keyword evidence="3 7" id="KW-0645">Protease</keyword>
<dbReference type="FunFam" id="3.40.50.1820:FF:000096">
    <property type="entry name" value="Carboxypeptidase vitellogenic-like"/>
    <property type="match status" value="1"/>
</dbReference>
<dbReference type="PANTHER" id="PTHR11802">
    <property type="entry name" value="SERINE PROTEASE FAMILY S10 SERINE CARBOXYPEPTIDASE"/>
    <property type="match status" value="1"/>
</dbReference>
<keyword evidence="4 7" id="KW-0732">Signal</keyword>